<comment type="caution">
    <text evidence="2">The sequence shown here is derived from an EMBL/GenBank/DDBJ whole genome shotgun (WGS) entry which is preliminary data.</text>
</comment>
<accession>A0A8S1IV89</accession>
<dbReference type="AlphaFoldDB" id="A0A8S1IV89"/>
<feature type="region of interest" description="Disordered" evidence="1">
    <location>
        <begin position="70"/>
        <end position="100"/>
    </location>
</feature>
<organism evidence="2 3">
    <name type="scientific">Ostreobium quekettii</name>
    <dbReference type="NCBI Taxonomy" id="121088"/>
    <lineage>
        <taxon>Eukaryota</taxon>
        <taxon>Viridiplantae</taxon>
        <taxon>Chlorophyta</taxon>
        <taxon>core chlorophytes</taxon>
        <taxon>Ulvophyceae</taxon>
        <taxon>TCBD clade</taxon>
        <taxon>Bryopsidales</taxon>
        <taxon>Ostreobineae</taxon>
        <taxon>Ostreobiaceae</taxon>
        <taxon>Ostreobium</taxon>
    </lineage>
</organism>
<dbReference type="EMBL" id="CAJHUC010000315">
    <property type="protein sequence ID" value="CAD7695171.1"/>
    <property type="molecule type" value="Genomic_DNA"/>
</dbReference>
<name>A0A8S1IV89_9CHLO</name>
<evidence type="ECO:0000313" key="2">
    <source>
        <dbReference type="EMBL" id="CAD7695171.1"/>
    </source>
</evidence>
<evidence type="ECO:0000313" key="3">
    <source>
        <dbReference type="Proteomes" id="UP000708148"/>
    </source>
</evidence>
<dbReference type="Gene3D" id="3.40.50.20">
    <property type="match status" value="1"/>
</dbReference>
<keyword evidence="3" id="KW-1185">Reference proteome</keyword>
<dbReference type="Proteomes" id="UP000708148">
    <property type="component" value="Unassembled WGS sequence"/>
</dbReference>
<dbReference type="InterPro" id="IPR016185">
    <property type="entry name" value="PreATP-grasp_dom_sf"/>
</dbReference>
<dbReference type="SUPFAM" id="SSF52440">
    <property type="entry name" value="PreATP-grasp domain"/>
    <property type="match status" value="1"/>
</dbReference>
<protein>
    <submittedName>
        <fullName evidence="2">Uncharacterized protein</fullName>
    </submittedName>
</protein>
<reference evidence="2" key="1">
    <citation type="submission" date="2020-12" db="EMBL/GenBank/DDBJ databases">
        <authorList>
            <person name="Iha C."/>
        </authorList>
    </citation>
    <scope>NUCLEOTIDE SEQUENCE</scope>
</reference>
<dbReference type="OrthoDB" id="1722618at2759"/>
<sequence length="100" mass="10384">MLVLGALVRRRCGRRILGGRGAGGGFWVREISGGSGRGSRGEVGVEKLLVANRGEIACRVIATAKRLGNGRKRTGRAAGDKKGGHECRGPLASQVSGRGF</sequence>
<feature type="compositionally biased region" description="Basic and acidic residues" evidence="1">
    <location>
        <begin position="78"/>
        <end position="88"/>
    </location>
</feature>
<proteinExistence type="predicted"/>
<gene>
    <name evidence="2" type="ORF">OSTQU699_LOCUS532</name>
</gene>
<evidence type="ECO:0000256" key="1">
    <source>
        <dbReference type="SAM" id="MobiDB-lite"/>
    </source>
</evidence>